<keyword evidence="17" id="KW-0413">Isomerase</keyword>
<dbReference type="GO" id="GO:0004455">
    <property type="term" value="F:ketol-acid reductoisomerase activity"/>
    <property type="evidence" value="ECO:0007669"/>
    <property type="project" value="UniProtKB-UniRule"/>
</dbReference>
<keyword evidence="19" id="KW-1185">Reference proteome</keyword>
<evidence type="ECO:0000313" key="17">
    <source>
        <dbReference type="EMBL" id="EKX48661.1"/>
    </source>
</evidence>
<feature type="signal peptide" evidence="14">
    <location>
        <begin position="1"/>
        <end position="18"/>
    </location>
</feature>
<dbReference type="InterPro" id="IPR008927">
    <property type="entry name" value="6-PGluconate_DH-like_C_sf"/>
</dbReference>
<evidence type="ECO:0000256" key="6">
    <source>
        <dbReference type="ARBA" id="ARBA00022723"/>
    </source>
</evidence>
<dbReference type="RefSeq" id="XP_005835641.1">
    <property type="nucleotide sequence ID" value="XM_005835584.1"/>
</dbReference>
<dbReference type="eggNOG" id="ENOG502QQBF">
    <property type="taxonomic scope" value="Eukaryota"/>
</dbReference>
<dbReference type="PANTHER" id="PTHR21371">
    <property type="entry name" value="KETOL-ACID REDUCTOISOMERASE, MITOCHONDRIAL"/>
    <property type="match status" value="1"/>
</dbReference>
<dbReference type="GO" id="GO:0009097">
    <property type="term" value="P:isoleucine biosynthetic process"/>
    <property type="evidence" value="ECO:0007669"/>
    <property type="project" value="UniProtKB-UniRule"/>
</dbReference>
<protein>
    <recommendedName>
        <fullName evidence="11">Acetohydroxy-acid reductoisomerase</fullName>
    </recommendedName>
    <alternativeName>
        <fullName evidence="10">Alpha-keto-beta-hydroxylacyl reductoisomerase</fullName>
    </alternativeName>
</protein>
<dbReference type="PROSITE" id="PS51850">
    <property type="entry name" value="KARI_N"/>
    <property type="match status" value="1"/>
</dbReference>
<dbReference type="UniPathway" id="UPA00047">
    <property type="reaction ID" value="UER00056"/>
</dbReference>
<evidence type="ECO:0000313" key="19">
    <source>
        <dbReference type="Proteomes" id="UP000011087"/>
    </source>
</evidence>
<dbReference type="EMBL" id="JH992985">
    <property type="protein sequence ID" value="EKX48661.1"/>
    <property type="molecule type" value="Genomic_DNA"/>
</dbReference>
<dbReference type="InterPro" id="IPR036291">
    <property type="entry name" value="NAD(P)-bd_dom_sf"/>
</dbReference>
<feature type="domain" description="KARI N-terminal Rossmann" evidence="15">
    <location>
        <begin position="77"/>
        <end position="276"/>
    </location>
</feature>
<dbReference type="KEGG" id="gtt:GUITHDRAFT_159488"/>
<evidence type="ECO:0000256" key="4">
    <source>
        <dbReference type="ARBA" id="ARBA00010318"/>
    </source>
</evidence>
<organism evidence="17">
    <name type="scientific">Guillardia theta (strain CCMP2712)</name>
    <name type="common">Cryptophyte</name>
    <dbReference type="NCBI Taxonomy" id="905079"/>
    <lineage>
        <taxon>Eukaryota</taxon>
        <taxon>Cryptophyceae</taxon>
        <taxon>Pyrenomonadales</taxon>
        <taxon>Geminigeraceae</taxon>
        <taxon>Guillardia</taxon>
    </lineage>
</organism>
<dbReference type="HOGENOM" id="CLU_033821_5_1_1"/>
<evidence type="ECO:0000256" key="5">
    <source>
        <dbReference type="ARBA" id="ARBA00022605"/>
    </source>
</evidence>
<gene>
    <name evidence="17" type="ORF">GUITHDRAFT_159488</name>
</gene>
<comment type="similarity">
    <text evidence="4 12">Belongs to the ketol-acid reductoisomerase family.</text>
</comment>
<keyword evidence="8 12" id="KW-0560">Oxidoreductase</keyword>
<evidence type="ECO:0000256" key="11">
    <source>
        <dbReference type="ARBA" id="ARBA00030593"/>
    </source>
</evidence>
<dbReference type="GO" id="GO:0009099">
    <property type="term" value="P:L-valine biosynthetic process"/>
    <property type="evidence" value="ECO:0007669"/>
    <property type="project" value="UniProtKB-UniRule"/>
</dbReference>
<keyword evidence="14" id="KW-0732">Signal</keyword>
<comment type="caution">
    <text evidence="12">Lacks conserved residue(s) required for the propagation of feature annotation.</text>
</comment>
<evidence type="ECO:0000256" key="7">
    <source>
        <dbReference type="ARBA" id="ARBA00022842"/>
    </source>
</evidence>
<dbReference type="GO" id="GO:0016853">
    <property type="term" value="F:isomerase activity"/>
    <property type="evidence" value="ECO:0007669"/>
    <property type="project" value="UniProtKB-KW"/>
</dbReference>
<dbReference type="SUPFAM" id="SSF48179">
    <property type="entry name" value="6-phosphogluconate dehydrogenase C-terminal domain-like"/>
    <property type="match status" value="1"/>
</dbReference>
<evidence type="ECO:0000256" key="2">
    <source>
        <dbReference type="ARBA" id="ARBA00004864"/>
    </source>
</evidence>
<feature type="binding site" evidence="12">
    <location>
        <position position="285"/>
    </location>
    <ligand>
        <name>Mg(2+)</name>
        <dbReference type="ChEBI" id="CHEBI:18420"/>
        <label>1</label>
    </ligand>
</feature>
<proteinExistence type="inferred from homology"/>
<evidence type="ECO:0000256" key="9">
    <source>
        <dbReference type="ARBA" id="ARBA00023304"/>
    </source>
</evidence>
<evidence type="ECO:0000259" key="15">
    <source>
        <dbReference type="PROSITE" id="PS51850"/>
    </source>
</evidence>
<dbReference type="PROSITE" id="PS51851">
    <property type="entry name" value="KARI_C"/>
    <property type="match status" value="1"/>
</dbReference>
<feature type="binding site" evidence="12">
    <location>
        <position position="289"/>
    </location>
    <ligand>
        <name>Mg(2+)</name>
        <dbReference type="ChEBI" id="CHEBI:18420"/>
        <label>1</label>
    </ligand>
</feature>
<reference evidence="17 19" key="1">
    <citation type="journal article" date="2012" name="Nature">
        <title>Algal genomes reveal evolutionary mosaicism and the fate of nucleomorphs.</title>
        <authorList>
            <consortium name="DOE Joint Genome Institute"/>
            <person name="Curtis B.A."/>
            <person name="Tanifuji G."/>
            <person name="Burki F."/>
            <person name="Gruber A."/>
            <person name="Irimia M."/>
            <person name="Maruyama S."/>
            <person name="Arias M.C."/>
            <person name="Ball S.G."/>
            <person name="Gile G.H."/>
            <person name="Hirakawa Y."/>
            <person name="Hopkins J.F."/>
            <person name="Kuo A."/>
            <person name="Rensing S.A."/>
            <person name="Schmutz J."/>
            <person name="Symeonidi A."/>
            <person name="Elias M."/>
            <person name="Eveleigh R.J."/>
            <person name="Herman E.K."/>
            <person name="Klute M.J."/>
            <person name="Nakayama T."/>
            <person name="Obornik M."/>
            <person name="Reyes-Prieto A."/>
            <person name="Armbrust E.V."/>
            <person name="Aves S.J."/>
            <person name="Beiko R.G."/>
            <person name="Coutinho P."/>
            <person name="Dacks J.B."/>
            <person name="Durnford D.G."/>
            <person name="Fast N.M."/>
            <person name="Green B.R."/>
            <person name="Grisdale C.J."/>
            <person name="Hempel F."/>
            <person name="Henrissat B."/>
            <person name="Hoppner M.P."/>
            <person name="Ishida K."/>
            <person name="Kim E."/>
            <person name="Koreny L."/>
            <person name="Kroth P.G."/>
            <person name="Liu Y."/>
            <person name="Malik S.B."/>
            <person name="Maier U.G."/>
            <person name="McRose D."/>
            <person name="Mock T."/>
            <person name="Neilson J.A."/>
            <person name="Onodera N.T."/>
            <person name="Poole A.M."/>
            <person name="Pritham E.J."/>
            <person name="Richards T.A."/>
            <person name="Rocap G."/>
            <person name="Roy S.W."/>
            <person name="Sarai C."/>
            <person name="Schaack S."/>
            <person name="Shirato S."/>
            <person name="Slamovits C.H."/>
            <person name="Spencer D.F."/>
            <person name="Suzuki S."/>
            <person name="Worden A.Z."/>
            <person name="Zauner S."/>
            <person name="Barry K."/>
            <person name="Bell C."/>
            <person name="Bharti A.K."/>
            <person name="Crow J.A."/>
            <person name="Grimwood J."/>
            <person name="Kramer R."/>
            <person name="Lindquist E."/>
            <person name="Lucas S."/>
            <person name="Salamov A."/>
            <person name="McFadden G.I."/>
            <person name="Lane C.E."/>
            <person name="Keeling P.J."/>
            <person name="Gray M.W."/>
            <person name="Grigoriev I.V."/>
            <person name="Archibald J.M."/>
        </authorList>
    </citation>
    <scope>NUCLEOTIDE SEQUENCE</scope>
    <source>
        <strain evidence="17 19">CCMP2712</strain>
    </source>
</reference>
<dbReference type="GO" id="GO:0046872">
    <property type="term" value="F:metal ion binding"/>
    <property type="evidence" value="ECO:0007669"/>
    <property type="project" value="UniProtKB-UniRule"/>
</dbReference>
<feature type="chain" id="PRO_5008771538" description="Acetohydroxy-acid reductoisomerase" evidence="14">
    <location>
        <begin position="19"/>
        <end position="577"/>
    </location>
</feature>
<dbReference type="SUPFAM" id="SSF51735">
    <property type="entry name" value="NAD(P)-binding Rossmann-fold domains"/>
    <property type="match status" value="1"/>
</dbReference>
<reference evidence="18" key="3">
    <citation type="submission" date="2015-06" db="UniProtKB">
        <authorList>
            <consortium name="EnsemblProtists"/>
        </authorList>
    </citation>
    <scope>IDENTIFICATION</scope>
</reference>
<evidence type="ECO:0000259" key="16">
    <source>
        <dbReference type="PROSITE" id="PS51851"/>
    </source>
</evidence>
<dbReference type="InterPro" id="IPR000506">
    <property type="entry name" value="KARI_C"/>
</dbReference>
<keyword evidence="6 12" id="KW-0479">Metal-binding</keyword>
<dbReference type="InterPro" id="IPR013023">
    <property type="entry name" value="KARI"/>
</dbReference>
<dbReference type="Pfam" id="PF01450">
    <property type="entry name" value="KARI_C"/>
    <property type="match status" value="1"/>
</dbReference>
<dbReference type="Pfam" id="PF07991">
    <property type="entry name" value="KARI_N"/>
    <property type="match status" value="1"/>
</dbReference>
<dbReference type="GeneID" id="17305138"/>
<dbReference type="PANTHER" id="PTHR21371:SF1">
    <property type="entry name" value="KETOL-ACID REDUCTOISOMERASE, MITOCHONDRIAL"/>
    <property type="match status" value="1"/>
</dbReference>
<feature type="domain" description="KARI C-terminal knotted" evidence="16">
    <location>
        <begin position="277"/>
        <end position="419"/>
    </location>
</feature>
<dbReference type="STRING" id="905079.L1JJI2"/>
<dbReference type="InterPro" id="IPR013116">
    <property type="entry name" value="KARI_N"/>
</dbReference>
<dbReference type="OrthoDB" id="10255643at2759"/>
<comment type="pathway">
    <text evidence="2">Amino-acid biosynthesis; L-valine biosynthesis; L-valine from pyruvate: step 2/4.</text>
</comment>
<dbReference type="Gene3D" id="3.40.50.720">
    <property type="entry name" value="NAD(P)-binding Rossmann-like Domain"/>
    <property type="match status" value="1"/>
</dbReference>
<evidence type="ECO:0000256" key="13">
    <source>
        <dbReference type="SAM" id="MobiDB-lite"/>
    </source>
</evidence>
<sequence>MPATRAILLLPALHAVAAFSPLSPPSLSKIPSAVSSIRPLSLRNSRKVGPYMFDTKVFQKETIEFSVSPDPTKEDILRGGRDKFPLVKKAFEGIKKIGVIGWGSQAPAQGQNLADTLKEIGSDIKVTVGLRANSPSWKAAQAVGFSEADGTLGEQSAVIKESDLVMLLISDAAQANDYKTKIEPLIKPGATLGLSHGFLLGHLESIGETFRKDINVVLVAPKGMGPSVRRLYEQGKTVNGAGINSSFGVHQDATGRATEIALGWAIAIGSPFVFETTLKEEYCSDIYGERGILLGAVHGIVEVLFRRYMSQGMTPEDAFKNSCESITGPITKTISKKGILNVYQMFQGEDKKRFEEAYSASYTPAKDVLAEIYDEVKSGNEIRSVIMHGDRFDKFPIGKIDGTFTWKVGEKVRAARKEDQIPLNPTTAGMYIATMMAQIDVLRENGHSYTEIVNESVIEAVDSLCPYMHAKGVAFMVDNCSRTARLGSRKWAPRFDYMLEQQACADLDAKKGVNQAMIDKFVKNPVHHAVNECCKLRPPSTSPPPVPRPPRMTFPSLSVSPSRTKSSTVDLSIRVLS</sequence>
<name>L1JJI2_GUITC</name>
<dbReference type="AlphaFoldDB" id="L1JJI2"/>
<dbReference type="Gene3D" id="1.10.1040.10">
    <property type="entry name" value="N-(1-d-carboxylethyl)-l-norvaline Dehydrogenase, domain 2"/>
    <property type="match status" value="1"/>
</dbReference>
<feature type="compositionally biased region" description="Pro residues" evidence="13">
    <location>
        <begin position="540"/>
        <end position="552"/>
    </location>
</feature>
<evidence type="ECO:0000256" key="12">
    <source>
        <dbReference type="PROSITE-ProRule" id="PRU01198"/>
    </source>
</evidence>
<evidence type="ECO:0000256" key="1">
    <source>
        <dbReference type="ARBA" id="ARBA00001946"/>
    </source>
</evidence>
<evidence type="ECO:0000313" key="18">
    <source>
        <dbReference type="EnsemblProtists" id="EKX48661"/>
    </source>
</evidence>
<dbReference type="PaxDb" id="55529-EKX48661"/>
<evidence type="ECO:0000256" key="8">
    <source>
        <dbReference type="ARBA" id="ARBA00023002"/>
    </source>
</evidence>
<comment type="pathway">
    <text evidence="3">Amino-acid biosynthesis; L-isoleucine biosynthesis; L-isoleucine from 2-oxobutanoate: step 2/4.</text>
</comment>
<accession>L1JJI2</accession>
<comment type="cofactor">
    <cofactor evidence="1">
        <name>Mg(2+)</name>
        <dbReference type="ChEBI" id="CHEBI:18420"/>
    </cofactor>
</comment>
<feature type="region of interest" description="Disordered" evidence="13">
    <location>
        <begin position="534"/>
        <end position="565"/>
    </location>
</feature>
<dbReference type="InterPro" id="IPR013328">
    <property type="entry name" value="6PGD_dom2"/>
</dbReference>
<reference evidence="19" key="2">
    <citation type="submission" date="2012-11" db="EMBL/GenBank/DDBJ databases">
        <authorList>
            <person name="Kuo A."/>
            <person name="Curtis B.A."/>
            <person name="Tanifuji G."/>
            <person name="Burki F."/>
            <person name="Gruber A."/>
            <person name="Irimia M."/>
            <person name="Maruyama S."/>
            <person name="Arias M.C."/>
            <person name="Ball S.G."/>
            <person name="Gile G.H."/>
            <person name="Hirakawa Y."/>
            <person name="Hopkins J.F."/>
            <person name="Rensing S.A."/>
            <person name="Schmutz J."/>
            <person name="Symeonidi A."/>
            <person name="Elias M."/>
            <person name="Eveleigh R.J."/>
            <person name="Herman E.K."/>
            <person name="Klute M.J."/>
            <person name="Nakayama T."/>
            <person name="Obornik M."/>
            <person name="Reyes-Prieto A."/>
            <person name="Armbrust E.V."/>
            <person name="Aves S.J."/>
            <person name="Beiko R.G."/>
            <person name="Coutinho P."/>
            <person name="Dacks J.B."/>
            <person name="Durnford D.G."/>
            <person name="Fast N.M."/>
            <person name="Green B.R."/>
            <person name="Grisdale C."/>
            <person name="Hempe F."/>
            <person name="Henrissat B."/>
            <person name="Hoppner M.P."/>
            <person name="Ishida K.-I."/>
            <person name="Kim E."/>
            <person name="Koreny L."/>
            <person name="Kroth P.G."/>
            <person name="Liu Y."/>
            <person name="Malik S.-B."/>
            <person name="Maier U.G."/>
            <person name="McRose D."/>
            <person name="Mock T."/>
            <person name="Neilson J.A."/>
            <person name="Onodera N.T."/>
            <person name="Poole A.M."/>
            <person name="Pritham E.J."/>
            <person name="Richards T.A."/>
            <person name="Rocap G."/>
            <person name="Roy S.W."/>
            <person name="Sarai C."/>
            <person name="Schaack S."/>
            <person name="Shirato S."/>
            <person name="Slamovits C.H."/>
            <person name="Spencer D.F."/>
            <person name="Suzuki S."/>
            <person name="Worden A.Z."/>
            <person name="Zauner S."/>
            <person name="Barry K."/>
            <person name="Bell C."/>
            <person name="Bharti A.K."/>
            <person name="Crow J.A."/>
            <person name="Grimwood J."/>
            <person name="Kramer R."/>
            <person name="Lindquist E."/>
            <person name="Lucas S."/>
            <person name="Salamov A."/>
            <person name="McFadden G.I."/>
            <person name="Lane C.E."/>
            <person name="Keeling P.J."/>
            <person name="Gray M.W."/>
            <person name="Grigoriev I.V."/>
            <person name="Archibald J.M."/>
        </authorList>
    </citation>
    <scope>NUCLEOTIDE SEQUENCE</scope>
    <source>
        <strain evidence="19">CCMP2712</strain>
    </source>
</reference>
<evidence type="ECO:0000256" key="14">
    <source>
        <dbReference type="SAM" id="SignalP"/>
    </source>
</evidence>
<dbReference type="Proteomes" id="UP000011087">
    <property type="component" value="Unassembled WGS sequence"/>
</dbReference>
<feature type="binding site" evidence="12">
    <location>
        <position position="285"/>
    </location>
    <ligand>
        <name>Mg(2+)</name>
        <dbReference type="ChEBI" id="CHEBI:18420"/>
        <label>2</label>
    </ligand>
</feature>
<keyword evidence="7 12" id="KW-0460">Magnesium</keyword>
<dbReference type="UniPathway" id="UPA00049">
    <property type="reaction ID" value="UER00060"/>
</dbReference>
<evidence type="ECO:0000256" key="3">
    <source>
        <dbReference type="ARBA" id="ARBA00004885"/>
    </source>
</evidence>
<dbReference type="EnsemblProtists" id="EKX48661">
    <property type="protein sequence ID" value="EKX48661"/>
    <property type="gene ID" value="GUITHDRAFT_159488"/>
</dbReference>
<keyword evidence="5 12" id="KW-0028">Amino-acid biosynthesis</keyword>
<dbReference type="OMA" id="MVDNCSF"/>
<evidence type="ECO:0000256" key="10">
    <source>
        <dbReference type="ARBA" id="ARBA00030209"/>
    </source>
</evidence>
<keyword evidence="9 12" id="KW-0100">Branched-chain amino acid biosynthesis</keyword>